<accession>A0A7G9TD63</accession>
<keyword evidence="2" id="KW-0812">Transmembrane</keyword>
<dbReference type="Proteomes" id="UP000515838">
    <property type="component" value="Chromosome"/>
</dbReference>
<reference evidence="3 4" key="1">
    <citation type="submission" date="2020-08" db="EMBL/GenBank/DDBJ databases">
        <title>Streptomycin Non-resistant strain, P. mexicana.</title>
        <authorList>
            <person name="Ganesh-Kumar S."/>
            <person name="Zhe T."/>
            <person name="Yu Z."/>
            <person name="Min Y."/>
        </authorList>
    </citation>
    <scope>NUCLEOTIDE SEQUENCE [LARGE SCALE GENOMIC DNA]</scope>
    <source>
        <strain evidence="3 4">GTZY2</strain>
    </source>
</reference>
<proteinExistence type="predicted"/>
<feature type="compositionally biased region" description="Basic residues" evidence="1">
    <location>
        <begin position="158"/>
        <end position="173"/>
    </location>
</feature>
<dbReference type="RefSeq" id="WP_187573508.1">
    <property type="nucleotide sequence ID" value="NZ_CP060731.1"/>
</dbReference>
<dbReference type="EMBL" id="CP060731">
    <property type="protein sequence ID" value="QNN78038.1"/>
    <property type="molecule type" value="Genomic_DNA"/>
</dbReference>
<sequence length="173" mass="18403">MNGRWHFVAFRSSVMAIALVGAALAHLARGEIKVIEVLGGLIGAAGVVVTVFGIWIAIIYPRYVTSLESGAKPSNIEDAGRYKVLMTSLFRSAFTLVLSLFLLIVIGVFGVASPLLPAPFFFFSMMALVSIGESLMASIASGDSSAAKSLDEGAMKGARTRRRHGSKHARRTS</sequence>
<name>A0A7G9TD63_PSEMX</name>
<feature type="region of interest" description="Disordered" evidence="1">
    <location>
        <begin position="145"/>
        <end position="173"/>
    </location>
</feature>
<feature type="transmembrane region" description="Helical" evidence="2">
    <location>
        <begin position="118"/>
        <end position="140"/>
    </location>
</feature>
<dbReference type="AlphaFoldDB" id="A0A7G9TD63"/>
<protein>
    <submittedName>
        <fullName evidence="3">Uncharacterized protein</fullName>
    </submittedName>
</protein>
<evidence type="ECO:0000313" key="4">
    <source>
        <dbReference type="Proteomes" id="UP000515838"/>
    </source>
</evidence>
<organism evidence="3 4">
    <name type="scientific">Pseudoxanthomonas mexicana</name>
    <dbReference type="NCBI Taxonomy" id="128785"/>
    <lineage>
        <taxon>Bacteria</taxon>
        <taxon>Pseudomonadati</taxon>
        <taxon>Pseudomonadota</taxon>
        <taxon>Gammaproteobacteria</taxon>
        <taxon>Lysobacterales</taxon>
        <taxon>Lysobacteraceae</taxon>
        <taxon>Pseudoxanthomonas</taxon>
    </lineage>
</organism>
<feature type="transmembrane region" description="Helical" evidence="2">
    <location>
        <begin position="40"/>
        <end position="60"/>
    </location>
</feature>
<gene>
    <name evidence="3" type="ORF">IAE60_00910</name>
</gene>
<keyword evidence="2" id="KW-1133">Transmembrane helix</keyword>
<keyword evidence="2" id="KW-0472">Membrane</keyword>
<feature type="transmembrane region" description="Helical" evidence="2">
    <location>
        <begin position="89"/>
        <end position="112"/>
    </location>
</feature>
<evidence type="ECO:0000256" key="2">
    <source>
        <dbReference type="SAM" id="Phobius"/>
    </source>
</evidence>
<dbReference type="GeneID" id="81469503"/>
<evidence type="ECO:0000313" key="3">
    <source>
        <dbReference type="EMBL" id="QNN78038.1"/>
    </source>
</evidence>
<evidence type="ECO:0000256" key="1">
    <source>
        <dbReference type="SAM" id="MobiDB-lite"/>
    </source>
</evidence>